<dbReference type="InterPro" id="IPR036322">
    <property type="entry name" value="WD40_repeat_dom_sf"/>
</dbReference>
<dbReference type="Gene3D" id="1.20.1280.50">
    <property type="match status" value="1"/>
</dbReference>
<evidence type="ECO:0000313" key="2">
    <source>
        <dbReference type="EMBL" id="GJN91376.1"/>
    </source>
</evidence>
<dbReference type="SUPFAM" id="SSF50978">
    <property type="entry name" value="WD40 repeat-like"/>
    <property type="match status" value="1"/>
</dbReference>
<organism evidence="2 3">
    <name type="scientific">Rhodotorula paludigena</name>
    <dbReference type="NCBI Taxonomy" id="86838"/>
    <lineage>
        <taxon>Eukaryota</taxon>
        <taxon>Fungi</taxon>
        <taxon>Dikarya</taxon>
        <taxon>Basidiomycota</taxon>
        <taxon>Pucciniomycotina</taxon>
        <taxon>Microbotryomycetes</taxon>
        <taxon>Sporidiobolales</taxon>
        <taxon>Sporidiobolaceae</taxon>
        <taxon>Rhodotorula</taxon>
    </lineage>
</organism>
<proteinExistence type="predicted"/>
<dbReference type="AlphaFoldDB" id="A0AAV5GPA7"/>
<dbReference type="Pfam" id="PF12937">
    <property type="entry name" value="F-box-like"/>
    <property type="match status" value="1"/>
</dbReference>
<evidence type="ECO:0000313" key="3">
    <source>
        <dbReference type="Proteomes" id="UP001342314"/>
    </source>
</evidence>
<dbReference type="PROSITE" id="PS50181">
    <property type="entry name" value="FBOX"/>
    <property type="match status" value="1"/>
</dbReference>
<dbReference type="EMBL" id="BQKY01000008">
    <property type="protein sequence ID" value="GJN91376.1"/>
    <property type="molecule type" value="Genomic_DNA"/>
</dbReference>
<dbReference type="SUPFAM" id="SSF81383">
    <property type="entry name" value="F-box domain"/>
    <property type="match status" value="1"/>
</dbReference>
<dbReference type="InterPro" id="IPR036047">
    <property type="entry name" value="F-box-like_dom_sf"/>
</dbReference>
<gene>
    <name evidence="2" type="ORF">Rhopal_004397-T1</name>
</gene>
<name>A0AAV5GPA7_9BASI</name>
<dbReference type="SMART" id="SM00256">
    <property type="entry name" value="FBOX"/>
    <property type="match status" value="1"/>
</dbReference>
<sequence>MTASALEALPPELLTHLLSFLDLDELLSLSTTSHHLHHVVAASYIAHFARASLGYAPRTLKHLSFHARAPWPRWDAWDARGGVVSAWREKCLPVVRLWEPARGVGAVLAARGREVEMWLTRQDGTVEPVPVVVADPWTHRAHRGGDGRGAHDDVTALAATQTPGEVLVSRVSGQVQRLAVVQHASARDGMPVVLEERARYTCGTEAGGAQTTVQALHAQGNVLVSAATSRLRAAAAAAPTAVASTPGAGAVGRVTSLAQSLSSRAAPKRHFVSLHSLSSPWESPVVLPFAHKPWSVHLSPSARWLAVGHNGTTPLSIFHLDSTGAPASSGDAQVLARTKRNTSVYGLASPSPSCSPLHAEQTLLAAFYDSTTRVYDLRVPGPSSAVASAWSDSDEERPQNEVMRLVDPWSDDPCYSVAMGGAAGAYVAVGTARNAAVRLFDVRYASSTMRQQCGKGKGQVAGRRGGITAFAPGRDRSPVYGLEIEGSRVWGVTDRRGFVLDFDAFRPRGGRAGIGEKVAFVGHGEGEGGVLKWMGEDEQR</sequence>
<feature type="domain" description="F-box" evidence="1">
    <location>
        <begin position="3"/>
        <end position="51"/>
    </location>
</feature>
<protein>
    <recommendedName>
        <fullName evidence="1">F-box domain-containing protein</fullName>
    </recommendedName>
</protein>
<dbReference type="Proteomes" id="UP001342314">
    <property type="component" value="Unassembled WGS sequence"/>
</dbReference>
<evidence type="ECO:0000259" key="1">
    <source>
        <dbReference type="PROSITE" id="PS50181"/>
    </source>
</evidence>
<accession>A0AAV5GPA7</accession>
<reference evidence="2 3" key="1">
    <citation type="submission" date="2021-12" db="EMBL/GenBank/DDBJ databases">
        <title>High titer production of polyol ester of fatty acids by Rhodotorula paludigena BS15 towards product separation-free biomass refinery.</title>
        <authorList>
            <person name="Mano J."/>
            <person name="Ono H."/>
            <person name="Tanaka T."/>
            <person name="Naito K."/>
            <person name="Sushida H."/>
            <person name="Ike M."/>
            <person name="Tokuyasu K."/>
            <person name="Kitaoka M."/>
        </authorList>
    </citation>
    <scope>NUCLEOTIDE SEQUENCE [LARGE SCALE GENOMIC DNA]</scope>
    <source>
        <strain evidence="2 3">BS15</strain>
    </source>
</reference>
<comment type="caution">
    <text evidence="2">The sequence shown here is derived from an EMBL/GenBank/DDBJ whole genome shotgun (WGS) entry which is preliminary data.</text>
</comment>
<keyword evidence="3" id="KW-1185">Reference proteome</keyword>
<dbReference type="InterPro" id="IPR001810">
    <property type="entry name" value="F-box_dom"/>
</dbReference>